<protein>
    <submittedName>
        <fullName evidence="2">Uncharacterized protein</fullName>
    </submittedName>
</protein>
<reference evidence="2 3" key="1">
    <citation type="journal article" date="2018" name="Front. Plant Sci.">
        <title>Red Clover (Trifolium pratense) and Zigzag Clover (T. medium) - A Picture of Genomic Similarities and Differences.</title>
        <authorList>
            <person name="Dluhosova J."/>
            <person name="Istvanek J."/>
            <person name="Nedelnik J."/>
            <person name="Repkova J."/>
        </authorList>
    </citation>
    <scope>NUCLEOTIDE SEQUENCE [LARGE SCALE GENOMIC DNA]</scope>
    <source>
        <strain evidence="3">cv. 10/8</strain>
        <tissue evidence="2">Leaf</tissue>
    </source>
</reference>
<feature type="region of interest" description="Disordered" evidence="1">
    <location>
        <begin position="1"/>
        <end position="29"/>
    </location>
</feature>
<comment type="caution">
    <text evidence="2">The sequence shown here is derived from an EMBL/GenBank/DDBJ whole genome shotgun (WGS) entry which is preliminary data.</text>
</comment>
<evidence type="ECO:0000256" key="1">
    <source>
        <dbReference type="SAM" id="MobiDB-lite"/>
    </source>
</evidence>
<organism evidence="2 3">
    <name type="scientific">Trifolium medium</name>
    <dbReference type="NCBI Taxonomy" id="97028"/>
    <lineage>
        <taxon>Eukaryota</taxon>
        <taxon>Viridiplantae</taxon>
        <taxon>Streptophyta</taxon>
        <taxon>Embryophyta</taxon>
        <taxon>Tracheophyta</taxon>
        <taxon>Spermatophyta</taxon>
        <taxon>Magnoliopsida</taxon>
        <taxon>eudicotyledons</taxon>
        <taxon>Gunneridae</taxon>
        <taxon>Pentapetalae</taxon>
        <taxon>rosids</taxon>
        <taxon>fabids</taxon>
        <taxon>Fabales</taxon>
        <taxon>Fabaceae</taxon>
        <taxon>Papilionoideae</taxon>
        <taxon>50 kb inversion clade</taxon>
        <taxon>NPAAA clade</taxon>
        <taxon>Hologalegina</taxon>
        <taxon>IRL clade</taxon>
        <taxon>Trifolieae</taxon>
        <taxon>Trifolium</taxon>
    </lineage>
</organism>
<feature type="non-terminal residue" evidence="2">
    <location>
        <position position="1"/>
    </location>
</feature>
<evidence type="ECO:0000313" key="3">
    <source>
        <dbReference type="Proteomes" id="UP000265520"/>
    </source>
</evidence>
<keyword evidence="3" id="KW-1185">Reference proteome</keyword>
<accession>A0A392TMK2</accession>
<dbReference type="EMBL" id="LXQA010604061">
    <property type="protein sequence ID" value="MCI61677.1"/>
    <property type="molecule type" value="Genomic_DNA"/>
</dbReference>
<proteinExistence type="predicted"/>
<sequence>GGEDSCGAGAGYTTECEEFDTRGGGRPEEEEMELEIDIGTDMFKLINRNRLLGVMTKYQ</sequence>
<dbReference type="AlphaFoldDB" id="A0A392TMK2"/>
<dbReference type="Proteomes" id="UP000265520">
    <property type="component" value="Unassembled WGS sequence"/>
</dbReference>
<name>A0A392TMK2_9FABA</name>
<evidence type="ECO:0000313" key="2">
    <source>
        <dbReference type="EMBL" id="MCI61677.1"/>
    </source>
</evidence>